<dbReference type="eggNOG" id="COG1816">
    <property type="taxonomic scope" value="Bacteria"/>
</dbReference>
<proteinExistence type="inferred from homology"/>
<evidence type="ECO:0000256" key="3">
    <source>
        <dbReference type="ARBA" id="ARBA00012784"/>
    </source>
</evidence>
<evidence type="ECO:0000256" key="5">
    <source>
        <dbReference type="ARBA" id="ARBA00022801"/>
    </source>
</evidence>
<keyword evidence="5" id="KW-0378">Hydrolase</keyword>
<dbReference type="GO" id="GO:0006154">
    <property type="term" value="P:adenosine catabolic process"/>
    <property type="evidence" value="ECO:0007669"/>
    <property type="project" value="TreeGrafter"/>
</dbReference>
<dbReference type="OrthoDB" id="105475at2"/>
<keyword evidence="9" id="KW-1185">Reference proteome</keyword>
<name>C6C0Z4_MARSD</name>
<dbReference type="EMBL" id="CP001649">
    <property type="protein sequence ID" value="ACS81091.1"/>
    <property type="molecule type" value="Genomic_DNA"/>
</dbReference>
<organism evidence="8 9">
    <name type="scientific">Maridesulfovibrio salexigens (strain ATCC 14822 / DSM 2638 / NCIMB 8403 / VKM B-1763)</name>
    <name type="common">Desulfovibrio salexigens</name>
    <dbReference type="NCBI Taxonomy" id="526222"/>
    <lineage>
        <taxon>Bacteria</taxon>
        <taxon>Pseudomonadati</taxon>
        <taxon>Thermodesulfobacteriota</taxon>
        <taxon>Desulfovibrionia</taxon>
        <taxon>Desulfovibrionales</taxon>
        <taxon>Desulfovibrionaceae</taxon>
        <taxon>Maridesulfovibrio</taxon>
    </lineage>
</organism>
<dbReference type="RefSeq" id="WP_015852907.1">
    <property type="nucleotide sequence ID" value="NC_012881.1"/>
</dbReference>
<dbReference type="AlphaFoldDB" id="C6C0Z4"/>
<dbReference type="GO" id="GO:0046103">
    <property type="term" value="P:inosine biosynthetic process"/>
    <property type="evidence" value="ECO:0007669"/>
    <property type="project" value="TreeGrafter"/>
</dbReference>
<feature type="domain" description="Adenosine deaminase" evidence="7">
    <location>
        <begin position="139"/>
        <end position="430"/>
    </location>
</feature>
<dbReference type="PANTHER" id="PTHR11409:SF43">
    <property type="entry name" value="ADENOSINE DEAMINASE"/>
    <property type="match status" value="1"/>
</dbReference>
<dbReference type="Pfam" id="PF00962">
    <property type="entry name" value="A_deaminase"/>
    <property type="match status" value="1"/>
</dbReference>
<comment type="cofactor">
    <cofactor evidence="1">
        <name>Zn(2+)</name>
        <dbReference type="ChEBI" id="CHEBI:29105"/>
    </cofactor>
</comment>
<dbReference type="InterPro" id="IPR001365">
    <property type="entry name" value="A_deaminase_dom"/>
</dbReference>
<dbReference type="HOGENOM" id="CLU_573569_0_0_7"/>
<dbReference type="GO" id="GO:0046872">
    <property type="term" value="F:metal ion binding"/>
    <property type="evidence" value="ECO:0007669"/>
    <property type="project" value="UniProtKB-KW"/>
</dbReference>
<reference evidence="8 9" key="1">
    <citation type="submission" date="2009-06" db="EMBL/GenBank/DDBJ databases">
        <title>Complete sequence of Desulfovibrio salexigens DSM 2638.</title>
        <authorList>
            <consortium name="US DOE Joint Genome Institute"/>
            <person name="Lucas S."/>
            <person name="Copeland A."/>
            <person name="Lapidus A."/>
            <person name="Glavina del Rio T."/>
            <person name="Tice H."/>
            <person name="Bruce D."/>
            <person name="Goodwin L."/>
            <person name="Pitluck S."/>
            <person name="Munk A.C."/>
            <person name="Brettin T."/>
            <person name="Detter J.C."/>
            <person name="Han C."/>
            <person name="Tapia R."/>
            <person name="Larimer F."/>
            <person name="Land M."/>
            <person name="Hauser L."/>
            <person name="Kyrpides N."/>
            <person name="Anderson I."/>
            <person name="Wall J.D."/>
            <person name="Arkin A.P."/>
            <person name="Dehal P."/>
            <person name="Chivian D."/>
            <person name="Giles B."/>
            <person name="Hazen T.C."/>
        </authorList>
    </citation>
    <scope>NUCLEOTIDE SEQUENCE [LARGE SCALE GENOMIC DNA]</scope>
    <source>
        <strain evidence="9">ATCC 14822 / DSM 2638 / NCIMB 8403 / VKM B-1763</strain>
    </source>
</reference>
<dbReference type="GO" id="GO:0043103">
    <property type="term" value="P:hypoxanthine salvage"/>
    <property type="evidence" value="ECO:0007669"/>
    <property type="project" value="TreeGrafter"/>
</dbReference>
<dbReference type="KEGG" id="dsa:Desal_3039"/>
<evidence type="ECO:0000256" key="6">
    <source>
        <dbReference type="ARBA" id="ARBA00022833"/>
    </source>
</evidence>
<gene>
    <name evidence="8" type="ordered locus">Desal_3039</name>
</gene>
<evidence type="ECO:0000256" key="1">
    <source>
        <dbReference type="ARBA" id="ARBA00001947"/>
    </source>
</evidence>
<dbReference type="PROSITE" id="PS51257">
    <property type="entry name" value="PROKAR_LIPOPROTEIN"/>
    <property type="match status" value="1"/>
</dbReference>
<dbReference type="InterPro" id="IPR032466">
    <property type="entry name" value="Metal_Hydrolase"/>
</dbReference>
<keyword evidence="4" id="KW-0479">Metal-binding</keyword>
<sequence>MKKLFLILLIMLSACVPKTPERAIFLKPVDPVALRMILAEMPKGAELHSHLSGIPYAEDYLRWAADDGACIVESSGRIVSGPCKNGTVAAKDAYKRSDVWGRAVNSLSVREGVRDNRMWGHDRFFATFSRFGAAKRDKGRLLAHAVQQAERDGVQYIEVMMSIYGPQWISPWAAEVEWDGKPEECFARLKQAGLFKDMDSARKELDRTESRQHELVGSGPGSDVKVRYINQIFRGAEPAEVFAQMAWSFELVRRDSRVVGLNMVGPEDNPVAMRDYVLHMNMLDFFHSKYPDVPIALHAGELTPTLATPKGISNHIKLAVIKGHARRIGHGVALAYEDTPLKTIELMKKKGTALEVLLGSNDVILNVSGIDHPLTFYLKEDVPVVLASDDMGIARSTLTDEYVRAVLDQNMTYKQLKEAARNSLEYSFLNGGSLWVDKVYSRMVDACSGGVETKNECKKFLSGSPKAALQWNLEKDFKTFEDKYPYLN</sequence>
<evidence type="ECO:0000256" key="4">
    <source>
        <dbReference type="ARBA" id="ARBA00022723"/>
    </source>
</evidence>
<dbReference type="Proteomes" id="UP000002601">
    <property type="component" value="Chromosome"/>
</dbReference>
<dbReference type="SUPFAM" id="SSF51556">
    <property type="entry name" value="Metallo-dependent hydrolases"/>
    <property type="match status" value="1"/>
</dbReference>
<dbReference type="GO" id="GO:0005829">
    <property type="term" value="C:cytosol"/>
    <property type="evidence" value="ECO:0007669"/>
    <property type="project" value="TreeGrafter"/>
</dbReference>
<dbReference type="InterPro" id="IPR006330">
    <property type="entry name" value="Ado/ade_deaminase"/>
</dbReference>
<dbReference type="EC" id="3.5.4.4" evidence="3"/>
<dbReference type="STRING" id="526222.Desal_3039"/>
<evidence type="ECO:0000256" key="2">
    <source>
        <dbReference type="ARBA" id="ARBA00006676"/>
    </source>
</evidence>
<accession>C6C0Z4</accession>
<evidence type="ECO:0000313" key="9">
    <source>
        <dbReference type="Proteomes" id="UP000002601"/>
    </source>
</evidence>
<dbReference type="Gene3D" id="3.20.20.140">
    <property type="entry name" value="Metal-dependent hydrolases"/>
    <property type="match status" value="1"/>
</dbReference>
<evidence type="ECO:0000313" key="8">
    <source>
        <dbReference type="EMBL" id="ACS81091.1"/>
    </source>
</evidence>
<keyword evidence="6" id="KW-0862">Zinc</keyword>
<dbReference type="GO" id="GO:0004000">
    <property type="term" value="F:adenosine deaminase activity"/>
    <property type="evidence" value="ECO:0007669"/>
    <property type="project" value="UniProtKB-ARBA"/>
</dbReference>
<evidence type="ECO:0000259" key="7">
    <source>
        <dbReference type="Pfam" id="PF00962"/>
    </source>
</evidence>
<protein>
    <recommendedName>
        <fullName evidence="3">adenosine deaminase</fullName>
        <ecNumber evidence="3">3.5.4.4</ecNumber>
    </recommendedName>
</protein>
<comment type="similarity">
    <text evidence="2">Belongs to the metallo-dependent hydrolases superfamily. Adenosine and AMP deaminases family.</text>
</comment>
<dbReference type="PANTHER" id="PTHR11409">
    <property type="entry name" value="ADENOSINE DEAMINASE"/>
    <property type="match status" value="1"/>
</dbReference>